<comment type="catalytic activity">
    <reaction evidence="11">
        <text>L-histidyl-L-alpha-amino acid(out) = L-histidyl-L-alpha-amino acid(in)</text>
        <dbReference type="Rhea" id="RHEA:79379"/>
        <dbReference type="ChEBI" id="CHEBI:229964"/>
    </reaction>
</comment>
<feature type="transmembrane region" description="Helical" evidence="18">
    <location>
        <begin position="111"/>
        <end position="134"/>
    </location>
</feature>
<keyword evidence="21" id="KW-1185">Reference proteome</keyword>
<accession>A0A1W0W9S6</accession>
<comment type="catalytic activity">
    <reaction evidence="3">
        <text>L-alpha-aminoacyl-L-arginine(out) = L-alpha-aminoacyl-L-arginine(in)</text>
        <dbReference type="Rhea" id="RHEA:79367"/>
        <dbReference type="ChEBI" id="CHEBI:229968"/>
    </reaction>
</comment>
<feature type="transmembrane region" description="Helical" evidence="18">
    <location>
        <begin position="146"/>
        <end position="169"/>
    </location>
</feature>
<evidence type="ECO:0000256" key="19">
    <source>
        <dbReference type="SAM" id="SignalP"/>
    </source>
</evidence>
<feature type="transmembrane region" description="Helical" evidence="18">
    <location>
        <begin position="57"/>
        <end position="76"/>
    </location>
</feature>
<evidence type="ECO:0000256" key="17">
    <source>
        <dbReference type="ARBA" id="ARBA00046376"/>
    </source>
</evidence>
<comment type="caution">
    <text evidence="20">The sequence shown here is derived from an EMBL/GenBank/DDBJ whole genome shotgun (WGS) entry which is preliminary data.</text>
</comment>
<name>A0A1W0W9S6_HYPEX</name>
<keyword evidence="18" id="KW-0472">Membrane</keyword>
<organism evidence="20 21">
    <name type="scientific">Hypsibius exemplaris</name>
    <name type="common">Freshwater tardigrade</name>
    <dbReference type="NCBI Taxonomy" id="2072580"/>
    <lineage>
        <taxon>Eukaryota</taxon>
        <taxon>Metazoa</taxon>
        <taxon>Ecdysozoa</taxon>
        <taxon>Tardigrada</taxon>
        <taxon>Eutardigrada</taxon>
        <taxon>Parachela</taxon>
        <taxon>Hypsibioidea</taxon>
        <taxon>Hypsibiidae</taxon>
        <taxon>Hypsibius</taxon>
    </lineage>
</organism>
<reference evidence="21" key="1">
    <citation type="submission" date="2017-01" db="EMBL/GenBank/DDBJ databases">
        <title>Comparative genomics of anhydrobiosis in the tardigrade Hypsibius dujardini.</title>
        <authorList>
            <person name="Yoshida Y."/>
            <person name="Koutsovoulos G."/>
            <person name="Laetsch D."/>
            <person name="Stevens L."/>
            <person name="Kumar S."/>
            <person name="Horikawa D."/>
            <person name="Ishino K."/>
            <person name="Komine S."/>
            <person name="Tomita M."/>
            <person name="Blaxter M."/>
            <person name="Arakawa K."/>
        </authorList>
    </citation>
    <scope>NUCLEOTIDE SEQUENCE [LARGE SCALE GENOMIC DNA]</scope>
    <source>
        <strain evidence="21">Z151</strain>
    </source>
</reference>
<comment type="catalytic activity">
    <reaction evidence="6">
        <text>L-alpha-aminoacyl-L-lysine(out) = L-alpha-aminoacyl-L-lysine(in)</text>
        <dbReference type="Rhea" id="RHEA:79383"/>
        <dbReference type="ChEBI" id="CHEBI:229966"/>
    </reaction>
</comment>
<comment type="catalytic activity">
    <reaction evidence="4">
        <text>L-alpha-aminoacyl-L-histidine(out) = L-alpha-aminoacyl-L-histidine(in)</text>
        <dbReference type="Rhea" id="RHEA:79375"/>
        <dbReference type="ChEBI" id="CHEBI:229967"/>
    </reaction>
</comment>
<dbReference type="Proteomes" id="UP000192578">
    <property type="component" value="Unassembled WGS sequence"/>
</dbReference>
<evidence type="ECO:0000256" key="4">
    <source>
        <dbReference type="ARBA" id="ARBA00044884"/>
    </source>
</evidence>
<comment type="catalytic activity">
    <reaction evidence="9">
        <text>L-lysyl-L-lysine(out) = L-lysyl-L-lysine(in)</text>
        <dbReference type="Rhea" id="RHEA:79403"/>
        <dbReference type="ChEBI" id="CHEBI:229956"/>
    </reaction>
</comment>
<comment type="catalytic activity">
    <reaction evidence="7">
        <text>L-aspartyl-L-lysine(out) = L-aspartyl-L-lysine(in)</text>
        <dbReference type="Rhea" id="RHEA:79411"/>
        <dbReference type="ChEBI" id="CHEBI:229953"/>
    </reaction>
</comment>
<sequence>MHRWIFLGWSSSAFFASLVFVDQTSPLVGRLTGTAAACHDESDPDCLDFTATQFNSFYIVFYWVGGIVAMFSGFFIARYGVWLTSCLTAAFQFLGMFLFTLGPYLTSSSSAFALMLIGRLIFSIGLFCQMVLSHQIKSHWFFGKELAVAFALYNVSSRLGSIVALSAIGAIVEDVGLQRTLWITLAFGILSVIGSIVSGWIYKKHASTSIDAAVYVDSKGIGQFGFRKVLSLCREYWIITATVCFVYGPLLTTIADYPQYLSERYGYTEAAAGQITGIVPDIAICAPVFGIFIDKFGWRDIINTLSTGLLFLAVILPVAIGNLQPIVTVTLMGVAYSGIIVGLWGSIPLVVSPGDVGVAFGVALSLQSLATGLLLLVCGILLDQSDLEAAQRWEFFFILLASCGAAAWLLSGVSIFYDHKNPLRPLRMKHVVSVIKTKSNSFIHELTPLINGTDVRGTLKK</sequence>
<feature type="transmembrane region" description="Helical" evidence="18">
    <location>
        <begin position="275"/>
        <end position="294"/>
    </location>
</feature>
<dbReference type="AlphaFoldDB" id="A0A1W0W9S6"/>
<evidence type="ECO:0000256" key="1">
    <source>
        <dbReference type="ARBA" id="ARBA00044876"/>
    </source>
</evidence>
<comment type="catalytic activity">
    <reaction evidence="5">
        <text>L-lysyl-L-alpha-amino acid(out) = L-lysyl-L-alpha-amino acid(in)</text>
        <dbReference type="Rhea" id="RHEA:79387"/>
        <dbReference type="ChEBI" id="CHEBI:229965"/>
    </reaction>
</comment>
<evidence type="ECO:0000256" key="2">
    <source>
        <dbReference type="ARBA" id="ARBA00044878"/>
    </source>
</evidence>
<comment type="catalytic activity">
    <reaction evidence="8">
        <text>L-arginyl-L-alpha-amino acid(out) = L-arginyl-L-alpha-amino acid(in)</text>
        <dbReference type="Rhea" id="RHEA:79371"/>
        <dbReference type="ChEBI" id="CHEBI:84315"/>
    </reaction>
</comment>
<feature type="signal peptide" evidence="19">
    <location>
        <begin position="1"/>
        <end position="21"/>
    </location>
</feature>
<evidence type="ECO:0000256" key="11">
    <source>
        <dbReference type="ARBA" id="ARBA00044912"/>
    </source>
</evidence>
<evidence type="ECO:0000313" key="21">
    <source>
        <dbReference type="Proteomes" id="UP000192578"/>
    </source>
</evidence>
<gene>
    <name evidence="20" type="ORF">BV898_13756</name>
</gene>
<evidence type="ECO:0000256" key="9">
    <source>
        <dbReference type="ARBA" id="ARBA00044900"/>
    </source>
</evidence>
<evidence type="ECO:0000256" key="12">
    <source>
        <dbReference type="ARBA" id="ARBA00044919"/>
    </source>
</evidence>
<dbReference type="GO" id="GO:0022857">
    <property type="term" value="F:transmembrane transporter activity"/>
    <property type="evidence" value="ECO:0007669"/>
    <property type="project" value="InterPro"/>
</dbReference>
<comment type="catalytic activity">
    <reaction evidence="2">
        <text>L-histidyl-glycine(out) = L-histidyl-glycine(in)</text>
        <dbReference type="Rhea" id="RHEA:79395"/>
        <dbReference type="ChEBI" id="CHEBI:229957"/>
    </reaction>
</comment>
<evidence type="ECO:0000256" key="14">
    <source>
        <dbReference type="ARBA" id="ARBA00044985"/>
    </source>
</evidence>
<feature type="transmembrane region" description="Helical" evidence="18">
    <location>
        <begin position="236"/>
        <end position="255"/>
    </location>
</feature>
<dbReference type="PANTHER" id="PTHR23512:SF12">
    <property type="entry name" value="TRANSPORTER, PUTATIVE (AFU_ORTHOLOGUE AFUA_4G00260)-RELATED"/>
    <property type="match status" value="1"/>
</dbReference>
<dbReference type="EMBL" id="MTYJ01000157">
    <property type="protein sequence ID" value="OQV11961.1"/>
    <property type="molecule type" value="Genomic_DNA"/>
</dbReference>
<comment type="catalytic activity">
    <reaction evidence="1">
        <text>L-lysyl-L-alanine(out) = L-lysyl-L-alanine(in)</text>
        <dbReference type="Rhea" id="RHEA:79399"/>
        <dbReference type="ChEBI" id="CHEBI:229954"/>
    </reaction>
</comment>
<evidence type="ECO:0000256" key="15">
    <source>
        <dbReference type="ARBA" id="ARBA00045018"/>
    </source>
</evidence>
<comment type="function">
    <text evidence="16">Lysosomal dipeptide uniporter that selectively exports lysine, arginine or histidine-containing dipeptides with a net positive charge from the lysosome lumen into the cytosol. Could play a role in a specific type of protein O-glycosylation indirectly regulating macrophages migration and tissue invasion. Also essential for liver homeostasis.</text>
</comment>
<feature type="transmembrane region" description="Helical" evidence="18">
    <location>
        <begin position="81"/>
        <end position="105"/>
    </location>
</feature>
<keyword evidence="18" id="KW-0812">Transmembrane</keyword>
<feature type="transmembrane region" description="Helical" evidence="18">
    <location>
        <begin position="181"/>
        <end position="202"/>
    </location>
</feature>
<feature type="transmembrane region" description="Helical" evidence="18">
    <location>
        <begin position="358"/>
        <end position="382"/>
    </location>
</feature>
<evidence type="ECO:0000256" key="10">
    <source>
        <dbReference type="ARBA" id="ARBA00044903"/>
    </source>
</evidence>
<comment type="catalytic activity">
    <reaction evidence="12">
        <text>L-alanyl-L-lysine(out) = L-alanyl-L-lysine(in)</text>
        <dbReference type="Rhea" id="RHEA:79415"/>
        <dbReference type="ChEBI" id="CHEBI:192470"/>
    </reaction>
</comment>
<dbReference type="OrthoDB" id="424834at2759"/>
<evidence type="ECO:0000256" key="18">
    <source>
        <dbReference type="SAM" id="Phobius"/>
    </source>
</evidence>
<feature type="chain" id="PRO_5012190303" description="Lysosomal dipeptide transporter MFSD1" evidence="19">
    <location>
        <begin position="22"/>
        <end position="461"/>
    </location>
</feature>
<dbReference type="Gene3D" id="1.20.1250.20">
    <property type="entry name" value="MFS general substrate transporter like domains"/>
    <property type="match status" value="2"/>
</dbReference>
<comment type="subunit">
    <text evidence="17">Homodimer. Interacts with lysosomal protein GLMP (via lumenal domain); the interaction starts while both proteins are still in the endoplasmic reticulum and is required for stabilization of MFSD1 in lysosomes but has no direct effect on its targeting to lysosomes or transporter activity.</text>
</comment>
<comment type="catalytic activity">
    <reaction evidence="10">
        <text>L-arginyl-glycine(out) = L-arginyl-glycine(in)</text>
        <dbReference type="Rhea" id="RHEA:79391"/>
        <dbReference type="ChEBI" id="CHEBI:229955"/>
    </reaction>
</comment>
<dbReference type="InterPro" id="IPR052187">
    <property type="entry name" value="MFSD1"/>
</dbReference>
<keyword evidence="19" id="KW-0732">Signal</keyword>
<evidence type="ECO:0000256" key="5">
    <source>
        <dbReference type="ARBA" id="ARBA00044891"/>
    </source>
</evidence>
<dbReference type="InterPro" id="IPR036259">
    <property type="entry name" value="MFS_trans_sf"/>
</dbReference>
<evidence type="ECO:0000256" key="13">
    <source>
        <dbReference type="ARBA" id="ARBA00044924"/>
    </source>
</evidence>
<dbReference type="Pfam" id="PF07690">
    <property type="entry name" value="MFS_1"/>
    <property type="match status" value="1"/>
</dbReference>
<evidence type="ECO:0000313" key="20">
    <source>
        <dbReference type="EMBL" id="OQV11961.1"/>
    </source>
</evidence>
<evidence type="ECO:0000256" key="16">
    <source>
        <dbReference type="ARBA" id="ARBA00045709"/>
    </source>
</evidence>
<evidence type="ECO:0000256" key="7">
    <source>
        <dbReference type="ARBA" id="ARBA00044898"/>
    </source>
</evidence>
<dbReference type="SUPFAM" id="SSF103473">
    <property type="entry name" value="MFS general substrate transporter"/>
    <property type="match status" value="1"/>
</dbReference>
<feature type="transmembrane region" description="Helical" evidence="18">
    <location>
        <begin position="394"/>
        <end position="417"/>
    </location>
</feature>
<evidence type="ECO:0000256" key="8">
    <source>
        <dbReference type="ARBA" id="ARBA00044899"/>
    </source>
</evidence>
<proteinExistence type="predicted"/>
<comment type="catalytic activity">
    <reaction evidence="13">
        <text>L-lysyl-glycine(out) = L-lysyl-glycine(in)</text>
        <dbReference type="Rhea" id="RHEA:79407"/>
        <dbReference type="ChEBI" id="CHEBI:191202"/>
    </reaction>
</comment>
<dbReference type="PANTHER" id="PTHR23512">
    <property type="entry name" value="MAJOR FACILITATOR SUPERFAMILY DOMAIN-CONTAINING PROTEIN 1"/>
    <property type="match status" value="1"/>
</dbReference>
<protein>
    <recommendedName>
        <fullName evidence="14">Lysosomal dipeptide transporter MFSD1</fullName>
    </recommendedName>
    <alternativeName>
        <fullName evidence="15">Major facilitator superfamily domain-containing protein 1</fullName>
    </alternativeName>
</protein>
<evidence type="ECO:0000256" key="3">
    <source>
        <dbReference type="ARBA" id="ARBA00044881"/>
    </source>
</evidence>
<keyword evidence="18" id="KW-1133">Transmembrane helix</keyword>
<evidence type="ECO:0000256" key="6">
    <source>
        <dbReference type="ARBA" id="ARBA00044893"/>
    </source>
</evidence>
<dbReference type="InterPro" id="IPR011701">
    <property type="entry name" value="MFS"/>
</dbReference>
<feature type="transmembrane region" description="Helical" evidence="18">
    <location>
        <begin position="301"/>
        <end position="320"/>
    </location>
</feature>
<feature type="transmembrane region" description="Helical" evidence="18">
    <location>
        <begin position="326"/>
        <end position="351"/>
    </location>
</feature>